<evidence type="ECO:0000256" key="2">
    <source>
        <dbReference type="ARBA" id="ARBA00022603"/>
    </source>
</evidence>
<dbReference type="GO" id="GO:0036307">
    <property type="term" value="F:23S rRNA (adenine(2030)-N(6))-methyltransferase activity"/>
    <property type="evidence" value="ECO:0007669"/>
    <property type="project" value="UniProtKB-UniRule"/>
</dbReference>
<evidence type="ECO:0000313" key="8">
    <source>
        <dbReference type="Proteomes" id="UP000283255"/>
    </source>
</evidence>
<dbReference type="PROSITE" id="PS00092">
    <property type="entry name" value="N6_MTASE"/>
    <property type="match status" value="1"/>
</dbReference>
<dbReference type="Proteomes" id="UP000283255">
    <property type="component" value="Unassembled WGS sequence"/>
</dbReference>
<comment type="function">
    <text evidence="6">Specifically methylates the adenine in position 2030 of 23S rRNA.</text>
</comment>
<dbReference type="Gene3D" id="3.40.50.150">
    <property type="entry name" value="Vaccinia Virus protein VP39"/>
    <property type="match status" value="1"/>
</dbReference>
<reference evidence="7 8" key="2">
    <citation type="submission" date="2019-01" db="EMBL/GenBank/DDBJ databases">
        <title>Motilimonas pumilus sp. nov., isolated from the gut of sea cucumber (Apostichopus japonicus).</title>
        <authorList>
            <person name="Wang F.-Q."/>
            <person name="Ren L.-H."/>
            <person name="Lin Y.-W."/>
            <person name="Sun G.-H."/>
            <person name="Du Z.-J."/>
            <person name="Zhao J.-X."/>
            <person name="Liu X.-J."/>
            <person name="Liu L.-J."/>
        </authorList>
    </citation>
    <scope>NUCLEOTIDE SEQUENCE [LARGE SCALE GENOMIC DNA]</scope>
    <source>
        <strain evidence="7 8">PLHSC7-2</strain>
    </source>
</reference>
<keyword evidence="4 6" id="KW-0949">S-adenosyl-L-methionine</keyword>
<dbReference type="GO" id="GO:0003723">
    <property type="term" value="F:RNA binding"/>
    <property type="evidence" value="ECO:0007669"/>
    <property type="project" value="UniProtKB-UniRule"/>
</dbReference>
<dbReference type="InterPro" id="IPR029063">
    <property type="entry name" value="SAM-dependent_MTases_sf"/>
</dbReference>
<evidence type="ECO:0000256" key="3">
    <source>
        <dbReference type="ARBA" id="ARBA00022679"/>
    </source>
</evidence>
<dbReference type="EMBL" id="QZCH01000043">
    <property type="protein sequence ID" value="RJG38170.1"/>
    <property type="molecule type" value="Genomic_DNA"/>
</dbReference>
<comment type="caution">
    <text evidence="7">The sequence shown here is derived from an EMBL/GenBank/DDBJ whole genome shotgun (WGS) entry which is preliminary data.</text>
</comment>
<dbReference type="HAMAP" id="MF_00934">
    <property type="entry name" value="23SrRNA_methyltr_J"/>
    <property type="match status" value="1"/>
</dbReference>
<dbReference type="GO" id="GO:0070475">
    <property type="term" value="P:rRNA base methylation"/>
    <property type="evidence" value="ECO:0007669"/>
    <property type="project" value="UniProtKB-UniRule"/>
</dbReference>
<name>A0A418Y9S0_9GAMM</name>
<proteinExistence type="inferred from homology"/>
<sequence>MLSYRHSYHAGNFADVLKHLVSVRILRHLKQKPKPFMYLDTHSGPGAYLLDSAQALKTREYETGIAPLWQHTQLPETLADYIAVIRSFNPTDTLNHYPGSPSIAQHLMDKTDKLNLFELHSTEIELLKQTFAGQRHCQVHHSDGFQGLQAKLPPPQRRGYVLIDPPYEIKSDYDKVISSVIKAHKRFATGVYAIWYPVVERQRIEKMEQGLKESGIRNIQLFELGLQPDTQEKGMTSAGMIVINPPWKLKQEMSECLPLLAKILGEAQGDKQAHYRCEQLVEE</sequence>
<feature type="binding site" evidence="6">
    <location>
        <position position="19"/>
    </location>
    <ligand>
        <name>S-adenosyl-L-methionine</name>
        <dbReference type="ChEBI" id="CHEBI:59789"/>
    </ligand>
</feature>
<comment type="similarity">
    <text evidence="6">Belongs to the RlmJ family.</text>
</comment>
<comment type="subunit">
    <text evidence="6">Monomer.</text>
</comment>
<comment type="catalytic activity">
    <reaction evidence="6">
        <text>adenosine(2030) in 23S rRNA + S-adenosyl-L-methionine = N(6)-methyladenosine(2030) in 23S rRNA + S-adenosyl-L-homocysteine + H(+)</text>
        <dbReference type="Rhea" id="RHEA:43736"/>
        <dbReference type="Rhea" id="RHEA-COMP:10668"/>
        <dbReference type="Rhea" id="RHEA-COMP:10669"/>
        <dbReference type="ChEBI" id="CHEBI:15378"/>
        <dbReference type="ChEBI" id="CHEBI:57856"/>
        <dbReference type="ChEBI" id="CHEBI:59789"/>
        <dbReference type="ChEBI" id="CHEBI:74411"/>
        <dbReference type="ChEBI" id="CHEBI:74449"/>
        <dbReference type="EC" id="2.1.1.266"/>
    </reaction>
</comment>
<dbReference type="OrthoDB" id="9791274at2"/>
<dbReference type="GO" id="GO:0005829">
    <property type="term" value="C:cytosol"/>
    <property type="evidence" value="ECO:0007669"/>
    <property type="project" value="TreeGrafter"/>
</dbReference>
<dbReference type="SUPFAM" id="SSF53335">
    <property type="entry name" value="S-adenosyl-L-methionine-dependent methyltransferases"/>
    <property type="match status" value="1"/>
</dbReference>
<accession>A0A418Y9S0</accession>
<keyword evidence="1 6" id="KW-0698">rRNA processing</keyword>
<dbReference type="RefSeq" id="WP_119912431.1">
    <property type="nucleotide sequence ID" value="NZ_QZCH01000043.1"/>
</dbReference>
<feature type="binding site" evidence="6">
    <location>
        <position position="164"/>
    </location>
    <ligand>
        <name>S-adenosyl-L-methionine</name>
        <dbReference type="ChEBI" id="CHEBI:59789"/>
    </ligand>
</feature>
<keyword evidence="3 6" id="KW-0808">Transferase</keyword>
<protein>
    <recommendedName>
        <fullName evidence="6">Ribosomal RNA large subunit methyltransferase J</fullName>
        <ecNumber evidence="6">2.1.1.266</ecNumber>
    </recommendedName>
    <alternativeName>
        <fullName evidence="6">23S rRNA (adenine(2030)-N6)-methyltransferase</fullName>
    </alternativeName>
    <alternativeName>
        <fullName evidence="6">23S rRNA m6A2030 methyltransferase</fullName>
    </alternativeName>
</protein>
<dbReference type="FunFam" id="3.40.50.150:FF:000037">
    <property type="entry name" value="Ribosomal RNA large subunit methyltransferase J"/>
    <property type="match status" value="1"/>
</dbReference>
<keyword evidence="2 6" id="KW-0489">Methyltransferase</keyword>
<feature type="active site" description="Proton acceptor" evidence="6">
    <location>
        <position position="164"/>
    </location>
</feature>
<keyword evidence="8" id="KW-1185">Reference proteome</keyword>
<dbReference type="EC" id="2.1.1.266" evidence="6"/>
<evidence type="ECO:0000256" key="1">
    <source>
        <dbReference type="ARBA" id="ARBA00022552"/>
    </source>
</evidence>
<dbReference type="PANTHER" id="PTHR37426">
    <property type="entry name" value="RIBOSOMAL RNA LARGE SUBUNIT METHYLTRANSFERASE J"/>
    <property type="match status" value="1"/>
</dbReference>
<organism evidence="7 8">
    <name type="scientific">Motilimonas pumila</name>
    <dbReference type="NCBI Taxonomy" id="2303987"/>
    <lineage>
        <taxon>Bacteria</taxon>
        <taxon>Pseudomonadati</taxon>
        <taxon>Pseudomonadota</taxon>
        <taxon>Gammaproteobacteria</taxon>
        <taxon>Alteromonadales</taxon>
        <taxon>Alteromonadales genera incertae sedis</taxon>
        <taxon>Motilimonas</taxon>
    </lineage>
</organism>
<dbReference type="AlphaFoldDB" id="A0A418Y9S0"/>
<evidence type="ECO:0000256" key="4">
    <source>
        <dbReference type="ARBA" id="ARBA00022691"/>
    </source>
</evidence>
<dbReference type="PANTHER" id="PTHR37426:SF1">
    <property type="entry name" value="RIBOSOMAL RNA LARGE SUBUNIT METHYLTRANSFERASE J"/>
    <property type="match status" value="1"/>
</dbReference>
<evidence type="ECO:0000256" key="6">
    <source>
        <dbReference type="HAMAP-Rule" id="MF_00934"/>
    </source>
</evidence>
<dbReference type="InterPro" id="IPR007473">
    <property type="entry name" value="RlmJ"/>
</dbReference>
<evidence type="ECO:0000256" key="5">
    <source>
        <dbReference type="ARBA" id="ARBA00022884"/>
    </source>
</evidence>
<feature type="site" description="Interaction with substrate rRNA" evidence="6">
    <location>
        <position position="4"/>
    </location>
</feature>
<feature type="binding site" evidence="6">
    <location>
        <begin position="143"/>
        <end position="144"/>
    </location>
    <ligand>
        <name>S-adenosyl-L-methionine</name>
        <dbReference type="ChEBI" id="CHEBI:59789"/>
    </ligand>
</feature>
<feature type="binding site" evidence="6">
    <location>
        <position position="118"/>
    </location>
    <ligand>
        <name>S-adenosyl-L-methionine</name>
        <dbReference type="ChEBI" id="CHEBI:59789"/>
    </ligand>
</feature>
<feature type="binding site" evidence="6">
    <location>
        <position position="100"/>
    </location>
    <ligand>
        <name>S-adenosyl-L-methionine</name>
        <dbReference type="ChEBI" id="CHEBI:59789"/>
    </ligand>
</feature>
<dbReference type="Pfam" id="PF04378">
    <property type="entry name" value="RsmJ"/>
    <property type="match status" value="1"/>
</dbReference>
<gene>
    <name evidence="6" type="primary">rlmJ</name>
    <name evidence="7" type="ORF">D1Z90_19280</name>
</gene>
<keyword evidence="5 6" id="KW-0694">RNA-binding</keyword>
<feature type="binding site" evidence="6">
    <location>
        <position position="42"/>
    </location>
    <ligand>
        <name>S-adenosyl-L-methionine</name>
        <dbReference type="ChEBI" id="CHEBI:59789"/>
    </ligand>
</feature>
<evidence type="ECO:0000313" key="7">
    <source>
        <dbReference type="EMBL" id="RJG38170.1"/>
    </source>
</evidence>
<reference evidence="7 8" key="1">
    <citation type="submission" date="2018-09" db="EMBL/GenBank/DDBJ databases">
        <authorList>
            <person name="Wang F."/>
        </authorList>
    </citation>
    <scope>NUCLEOTIDE SEQUENCE [LARGE SCALE GENOMIC DNA]</scope>
    <source>
        <strain evidence="7 8">PLHSC7-2</strain>
    </source>
</reference>
<dbReference type="InterPro" id="IPR002052">
    <property type="entry name" value="DNA_methylase_N6_adenine_CS"/>
</dbReference>